<dbReference type="AlphaFoldDB" id="A0A6L6QAF8"/>
<gene>
    <name evidence="2" type="ORF">GM658_00210</name>
</gene>
<evidence type="ECO:0000313" key="2">
    <source>
        <dbReference type="EMBL" id="MTW09011.1"/>
    </source>
</evidence>
<evidence type="ECO:0000256" key="1">
    <source>
        <dbReference type="SAM" id="MobiDB-lite"/>
    </source>
</evidence>
<name>A0A6L6QAF8_9BURK</name>
<protein>
    <recommendedName>
        <fullName evidence="4">Lipoprotein</fullName>
    </recommendedName>
</protein>
<dbReference type="OrthoDB" id="8662382at2"/>
<evidence type="ECO:0000313" key="3">
    <source>
        <dbReference type="Proteomes" id="UP000472320"/>
    </source>
</evidence>
<feature type="compositionally biased region" description="Basic and acidic residues" evidence="1">
    <location>
        <begin position="28"/>
        <end position="41"/>
    </location>
</feature>
<reference evidence="2 3" key="1">
    <citation type="submission" date="2019-11" db="EMBL/GenBank/DDBJ databases">
        <title>Type strains purchased from KCTC, JCM and DSMZ.</title>
        <authorList>
            <person name="Lu H."/>
        </authorList>
    </citation>
    <scope>NUCLEOTIDE SEQUENCE [LARGE SCALE GENOMIC DNA]</scope>
    <source>
        <strain evidence="2 3">JCM 31587</strain>
    </source>
</reference>
<dbReference type="Proteomes" id="UP000472320">
    <property type="component" value="Unassembled WGS sequence"/>
</dbReference>
<dbReference type="RefSeq" id="WP_155452006.1">
    <property type="nucleotide sequence ID" value="NZ_WNKX01000001.1"/>
</dbReference>
<keyword evidence="3" id="KW-1185">Reference proteome</keyword>
<sequence>MKLYLIALLALAGCGEVSQSKQGSAVNRGDEPAYKGAHDAEVAKGWTPGDKLAWERQVRERGQLQNEYVKTNR</sequence>
<comment type="caution">
    <text evidence="2">The sequence shown here is derived from an EMBL/GenBank/DDBJ whole genome shotgun (WGS) entry which is preliminary data.</text>
</comment>
<organism evidence="2 3">
    <name type="scientific">Massilia eburnea</name>
    <dbReference type="NCBI Taxonomy" id="1776165"/>
    <lineage>
        <taxon>Bacteria</taxon>
        <taxon>Pseudomonadati</taxon>
        <taxon>Pseudomonadota</taxon>
        <taxon>Betaproteobacteria</taxon>
        <taxon>Burkholderiales</taxon>
        <taxon>Oxalobacteraceae</taxon>
        <taxon>Telluria group</taxon>
        <taxon>Massilia</taxon>
    </lineage>
</organism>
<accession>A0A6L6QAF8</accession>
<feature type="region of interest" description="Disordered" evidence="1">
    <location>
        <begin position="20"/>
        <end position="41"/>
    </location>
</feature>
<proteinExistence type="predicted"/>
<dbReference type="EMBL" id="WNKX01000001">
    <property type="protein sequence ID" value="MTW09011.1"/>
    <property type="molecule type" value="Genomic_DNA"/>
</dbReference>
<evidence type="ECO:0008006" key="4">
    <source>
        <dbReference type="Google" id="ProtNLM"/>
    </source>
</evidence>